<evidence type="ECO:0008006" key="13">
    <source>
        <dbReference type="Google" id="ProtNLM"/>
    </source>
</evidence>
<dbReference type="PANTHER" id="PTHR21072">
    <property type="entry name" value="GPI TRANSAMIDASE COMPONENT PIG-S"/>
    <property type="match status" value="1"/>
</dbReference>
<evidence type="ECO:0000256" key="10">
    <source>
        <dbReference type="SAM" id="Phobius"/>
    </source>
</evidence>
<keyword evidence="5 10" id="KW-0812">Transmembrane</keyword>
<proteinExistence type="inferred from homology"/>
<accession>A0AAN8JJG7</accession>
<protein>
    <recommendedName>
        <fullName evidence="13">GPI transamidase component PIG-S</fullName>
    </recommendedName>
</protein>
<gene>
    <name evidence="11" type="ORF">SNE40_014841</name>
</gene>
<evidence type="ECO:0000256" key="8">
    <source>
        <dbReference type="ARBA" id="ARBA00023136"/>
    </source>
</evidence>
<evidence type="ECO:0000256" key="3">
    <source>
        <dbReference type="ARBA" id="ARBA00005316"/>
    </source>
</evidence>
<name>A0AAN8JJG7_PATCE</name>
<dbReference type="GO" id="GO:0042765">
    <property type="term" value="C:GPI-anchor transamidase complex"/>
    <property type="evidence" value="ECO:0007669"/>
    <property type="project" value="InterPro"/>
</dbReference>
<evidence type="ECO:0000313" key="11">
    <source>
        <dbReference type="EMBL" id="KAK6176585.1"/>
    </source>
</evidence>
<evidence type="ECO:0000256" key="9">
    <source>
        <dbReference type="ARBA" id="ARBA00023180"/>
    </source>
</evidence>
<dbReference type="AlphaFoldDB" id="A0AAN8JJG7"/>
<reference evidence="11 12" key="1">
    <citation type="submission" date="2024-01" db="EMBL/GenBank/DDBJ databases">
        <title>The genome of the rayed Mediterranean limpet Patella caerulea (Linnaeus, 1758).</title>
        <authorList>
            <person name="Anh-Thu Weber A."/>
            <person name="Halstead-Nussloch G."/>
        </authorList>
    </citation>
    <scope>NUCLEOTIDE SEQUENCE [LARGE SCALE GENOMIC DNA]</scope>
    <source>
        <strain evidence="11">AATW-2023a</strain>
        <tissue evidence="11">Whole specimen</tissue>
    </source>
</reference>
<evidence type="ECO:0000256" key="5">
    <source>
        <dbReference type="ARBA" id="ARBA00022692"/>
    </source>
</evidence>
<dbReference type="InterPro" id="IPR019540">
    <property type="entry name" value="PtdIno-glycan_biosynth_class_S"/>
</dbReference>
<comment type="pathway">
    <text evidence="2">Glycolipid biosynthesis; glycosylphosphatidylinositol-anchor biosynthesis.</text>
</comment>
<comment type="subcellular location">
    <subcellularLocation>
        <location evidence="1">Endoplasmic reticulum membrane</location>
        <topology evidence="1">Multi-pass membrane protein</topology>
    </subcellularLocation>
</comment>
<keyword evidence="8 10" id="KW-0472">Membrane</keyword>
<keyword evidence="7 10" id="KW-1133">Transmembrane helix</keyword>
<evidence type="ECO:0000313" key="12">
    <source>
        <dbReference type="Proteomes" id="UP001347796"/>
    </source>
</evidence>
<keyword evidence="9" id="KW-0325">Glycoprotein</keyword>
<dbReference type="EMBL" id="JAZGQO010000010">
    <property type="protein sequence ID" value="KAK6176585.1"/>
    <property type="molecule type" value="Genomic_DNA"/>
</dbReference>
<keyword evidence="12" id="KW-1185">Reference proteome</keyword>
<evidence type="ECO:0000256" key="4">
    <source>
        <dbReference type="ARBA" id="ARBA00022502"/>
    </source>
</evidence>
<dbReference type="GO" id="GO:0016255">
    <property type="term" value="P:attachment of GPI anchor to protein"/>
    <property type="evidence" value="ECO:0007669"/>
    <property type="project" value="InterPro"/>
</dbReference>
<evidence type="ECO:0000256" key="2">
    <source>
        <dbReference type="ARBA" id="ARBA00004687"/>
    </source>
</evidence>
<dbReference type="GO" id="GO:0006506">
    <property type="term" value="P:GPI anchor biosynthetic process"/>
    <property type="evidence" value="ECO:0007669"/>
    <property type="project" value="UniProtKB-KW"/>
</dbReference>
<keyword evidence="6" id="KW-0256">Endoplasmic reticulum</keyword>
<sequence>MTDEDISEKEKDTQAYAALGIGLICIVVGLPLWWKATEVYRVQLPYSDINGLSEIPLTYTAEVQVVCFDDVWTKRILEISQLLQDNLSKTTGTEIKANYRLSVRERTTEELDIFKQKGSVPDLPFVDDELSKSKLVSGDRNKYYIFLVPKLFKLDYAYIGKHHNILIRPLNDVTELVKDISGIVKSYVIHEDSVEKSILNAKGARSLKPDKESMRSVRYNPGYDITFTLTVPQPDILDVRWQIEEAVTAYIESMTNKLTEYTSFEIKSQLQYFTTFQSKPKYDESLKEYYYQEQNLPQLINPIESTLGTSSSNNPELNFIVYIPTRDKSPLYIRDKNGNKVKSNAFLSPRWGGVMIYNVPEFNSSAALPYLVQVDMRQVMEVFVSQIRLLLNVNSAAQLGSKNVVFEPVGVAGINDIEIDVWLRNRCAENLATSINTLQSLAQLLGQISNIVIKDDIGSEVETAVESIKNSQKLLQAGNLVGAFQASKLAIIASEKAFFDPSLLELLYFPEDQKFAIYIPLFLPISIPVIGSIYKAIKHLRGSNKAKKD</sequence>
<comment type="similarity">
    <text evidence="3">Belongs to the PIGS family.</text>
</comment>
<evidence type="ECO:0000256" key="7">
    <source>
        <dbReference type="ARBA" id="ARBA00022989"/>
    </source>
</evidence>
<dbReference type="Proteomes" id="UP001347796">
    <property type="component" value="Unassembled WGS sequence"/>
</dbReference>
<evidence type="ECO:0000256" key="1">
    <source>
        <dbReference type="ARBA" id="ARBA00004477"/>
    </source>
</evidence>
<keyword evidence="4" id="KW-0337">GPI-anchor biosynthesis</keyword>
<evidence type="ECO:0000256" key="6">
    <source>
        <dbReference type="ARBA" id="ARBA00022824"/>
    </source>
</evidence>
<feature type="transmembrane region" description="Helical" evidence="10">
    <location>
        <begin position="515"/>
        <end position="537"/>
    </location>
</feature>
<dbReference type="Pfam" id="PF10510">
    <property type="entry name" value="PIG-S"/>
    <property type="match status" value="1"/>
</dbReference>
<dbReference type="PANTHER" id="PTHR21072:SF13">
    <property type="entry name" value="GPI TRANSAMIDASE COMPONENT PIG-S"/>
    <property type="match status" value="1"/>
</dbReference>
<organism evidence="11 12">
    <name type="scientific">Patella caerulea</name>
    <name type="common">Rayed Mediterranean limpet</name>
    <dbReference type="NCBI Taxonomy" id="87958"/>
    <lineage>
        <taxon>Eukaryota</taxon>
        <taxon>Metazoa</taxon>
        <taxon>Spiralia</taxon>
        <taxon>Lophotrochozoa</taxon>
        <taxon>Mollusca</taxon>
        <taxon>Gastropoda</taxon>
        <taxon>Patellogastropoda</taxon>
        <taxon>Patelloidea</taxon>
        <taxon>Patellidae</taxon>
        <taxon>Patella</taxon>
    </lineage>
</organism>
<feature type="transmembrane region" description="Helical" evidence="10">
    <location>
        <begin position="15"/>
        <end position="34"/>
    </location>
</feature>
<comment type="caution">
    <text evidence="11">The sequence shown here is derived from an EMBL/GenBank/DDBJ whole genome shotgun (WGS) entry which is preliminary data.</text>
</comment>